<feature type="region of interest" description="Disordered" evidence="1">
    <location>
        <begin position="369"/>
        <end position="388"/>
    </location>
</feature>
<feature type="compositionally biased region" description="Polar residues" evidence="1">
    <location>
        <begin position="442"/>
        <end position="461"/>
    </location>
</feature>
<dbReference type="Proteomes" id="UP001151760">
    <property type="component" value="Unassembled WGS sequence"/>
</dbReference>
<feature type="compositionally biased region" description="Polar residues" evidence="1">
    <location>
        <begin position="302"/>
        <end position="323"/>
    </location>
</feature>
<name>A0ABQ5H7D0_9ASTR</name>
<dbReference type="CDD" id="cd09272">
    <property type="entry name" value="RNase_HI_RT_Ty1"/>
    <property type="match status" value="1"/>
</dbReference>
<evidence type="ECO:0000313" key="3">
    <source>
        <dbReference type="EMBL" id="GJT83545.1"/>
    </source>
</evidence>
<reference evidence="3" key="2">
    <citation type="submission" date="2022-01" db="EMBL/GenBank/DDBJ databases">
        <authorList>
            <person name="Yamashiro T."/>
            <person name="Shiraishi A."/>
            <person name="Satake H."/>
            <person name="Nakayama K."/>
        </authorList>
    </citation>
    <scope>NUCLEOTIDE SEQUENCE</scope>
</reference>
<dbReference type="PANTHER" id="PTHR11439:SF509">
    <property type="entry name" value="RNA-DIRECTED DNA POLYMERASE"/>
    <property type="match status" value="1"/>
</dbReference>
<sequence length="704" mass="79207">MLGKRPNKLYDPFLKAGLGYQNPKRLKKAIAAQSKMYDGERLHSTKLIIDSPNYKETLEDDKESRLKMKNKMIQLHYAKLNALYETFVPQKEFSGEQTYFSTPSTSNVSSKSSKEISDLPTPKMPNESKLLKMLDKLKEAILALRTNTDVTLLQDGRRIYVDDGQNTLRQVYKTDVILTSLSLIKLSKELKQELTEETYAYGDVRYENQDLLMIISELKNKLKTIEKGKNVNTKFDKSETLGKLLYVTPLKTNTAVKAKKVSNSEVKVDRSKPVTSHSTPKNEQSQKQSANSKDTKSKNRVLKNTNVKSPSTNDRKMSSNVSVGFNKRETMNSTGEKSLIHFPVAAKYRNLGATSIVAKSGFNVAKTPTATNKVSSASSLSPASSQSRTLSNYIKNKIATSRKWQKWFEHQQSFKWSPKSKTAKSTPSVSKSSDPARPLDVSNHSTTNTLDNEDTPSSSSIVIKEDEAPQIVTSSKEPIANEATTPVLTENANEQVQEDVAAFERNEFYNPVHIPVCHGLWSRGGIDFVKSFAPVTRLEAVRIFVAYAAHENFPIYQMDVKTAFLNGTLKEEVFGILVDQTKYQSMIRGLMYLTASRPDIAFVIFVCARYHARPITKHFKEVKRIFRYLRQTINMGLWYSKDFGFELIAYLDVDHTGCNDDCKSTSEGIQFLGDKLVSWSSKKQDCTAMSTAKAEYVSLSACCT</sequence>
<dbReference type="InterPro" id="IPR013103">
    <property type="entry name" value="RVT_2"/>
</dbReference>
<organism evidence="3 4">
    <name type="scientific">Tanacetum coccineum</name>
    <dbReference type="NCBI Taxonomy" id="301880"/>
    <lineage>
        <taxon>Eukaryota</taxon>
        <taxon>Viridiplantae</taxon>
        <taxon>Streptophyta</taxon>
        <taxon>Embryophyta</taxon>
        <taxon>Tracheophyta</taxon>
        <taxon>Spermatophyta</taxon>
        <taxon>Magnoliopsida</taxon>
        <taxon>eudicotyledons</taxon>
        <taxon>Gunneridae</taxon>
        <taxon>Pentapetalae</taxon>
        <taxon>asterids</taxon>
        <taxon>campanulids</taxon>
        <taxon>Asterales</taxon>
        <taxon>Asteraceae</taxon>
        <taxon>Asteroideae</taxon>
        <taxon>Anthemideae</taxon>
        <taxon>Anthemidinae</taxon>
        <taxon>Tanacetum</taxon>
    </lineage>
</organism>
<dbReference type="PANTHER" id="PTHR11439">
    <property type="entry name" value="GAG-POL-RELATED RETROTRANSPOSON"/>
    <property type="match status" value="1"/>
</dbReference>
<accession>A0ABQ5H7D0</accession>
<gene>
    <name evidence="3" type="ORF">Tco_1057887</name>
</gene>
<evidence type="ECO:0000256" key="1">
    <source>
        <dbReference type="SAM" id="MobiDB-lite"/>
    </source>
</evidence>
<evidence type="ECO:0000259" key="2">
    <source>
        <dbReference type="Pfam" id="PF07727"/>
    </source>
</evidence>
<proteinExistence type="predicted"/>
<comment type="caution">
    <text evidence="3">The sequence shown here is derived from an EMBL/GenBank/DDBJ whole genome shotgun (WGS) entry which is preliminary data.</text>
</comment>
<feature type="compositionally biased region" description="Low complexity" evidence="1">
    <location>
        <begin position="375"/>
        <end position="388"/>
    </location>
</feature>
<evidence type="ECO:0000313" key="4">
    <source>
        <dbReference type="Proteomes" id="UP001151760"/>
    </source>
</evidence>
<feature type="compositionally biased region" description="Low complexity" evidence="1">
    <location>
        <begin position="101"/>
        <end position="111"/>
    </location>
</feature>
<feature type="region of interest" description="Disordered" evidence="1">
    <location>
        <begin position="258"/>
        <end position="329"/>
    </location>
</feature>
<feature type="region of interest" description="Disordered" evidence="1">
    <location>
        <begin position="97"/>
        <end position="122"/>
    </location>
</feature>
<reference evidence="3" key="1">
    <citation type="journal article" date="2022" name="Int. J. Mol. Sci.">
        <title>Draft Genome of Tanacetum Coccineum: Genomic Comparison of Closely Related Tanacetum-Family Plants.</title>
        <authorList>
            <person name="Yamashiro T."/>
            <person name="Shiraishi A."/>
            <person name="Nakayama K."/>
            <person name="Satake H."/>
        </authorList>
    </citation>
    <scope>NUCLEOTIDE SEQUENCE</scope>
</reference>
<feature type="compositionally biased region" description="Polar residues" evidence="1">
    <location>
        <begin position="273"/>
        <end position="292"/>
    </location>
</feature>
<protein>
    <submittedName>
        <fullName evidence="3">Copia protein</fullName>
    </submittedName>
</protein>
<feature type="domain" description="Reverse transcriptase Ty1/copia-type" evidence="2">
    <location>
        <begin position="516"/>
        <end position="574"/>
    </location>
</feature>
<dbReference type="EMBL" id="BQNB010019272">
    <property type="protein sequence ID" value="GJT83545.1"/>
    <property type="molecule type" value="Genomic_DNA"/>
</dbReference>
<feature type="compositionally biased region" description="Low complexity" evidence="1">
    <location>
        <begin position="415"/>
        <end position="433"/>
    </location>
</feature>
<keyword evidence="4" id="KW-1185">Reference proteome</keyword>
<feature type="region of interest" description="Disordered" evidence="1">
    <location>
        <begin position="415"/>
        <end position="466"/>
    </location>
</feature>
<dbReference type="Pfam" id="PF07727">
    <property type="entry name" value="RVT_2"/>
    <property type="match status" value="1"/>
</dbReference>